<dbReference type="Pfam" id="PF02569">
    <property type="entry name" value="Pantoate_ligase"/>
    <property type="match status" value="1"/>
</dbReference>
<proteinExistence type="inferred from homology"/>
<dbReference type="InterPro" id="IPR003721">
    <property type="entry name" value="Pantoate_ligase"/>
</dbReference>
<comment type="miscellaneous">
    <text evidence="8">The reaction proceeds by a bi uni uni bi ping pong mechanism.</text>
</comment>
<gene>
    <name evidence="8" type="primary">panC</name>
    <name evidence="9" type="ORF">DN745_14230</name>
</gene>
<dbReference type="EMBL" id="CP030032">
    <property type="protein sequence ID" value="AWV90423.1"/>
    <property type="molecule type" value="Genomic_DNA"/>
</dbReference>
<evidence type="ECO:0000313" key="9">
    <source>
        <dbReference type="EMBL" id="AWV90423.1"/>
    </source>
</evidence>
<dbReference type="NCBIfam" id="TIGR00125">
    <property type="entry name" value="cyt_tran_rel"/>
    <property type="match status" value="1"/>
</dbReference>
<evidence type="ECO:0000256" key="7">
    <source>
        <dbReference type="ARBA" id="ARBA00048258"/>
    </source>
</evidence>
<dbReference type="KEGG" id="bsed:DN745_14230"/>
<keyword evidence="6 8" id="KW-0067">ATP-binding</keyword>
<comment type="subunit">
    <text evidence="8">Homodimer.</text>
</comment>
<evidence type="ECO:0000256" key="4">
    <source>
        <dbReference type="ARBA" id="ARBA00022655"/>
    </source>
</evidence>
<dbReference type="PANTHER" id="PTHR21299:SF1">
    <property type="entry name" value="PANTOATE--BETA-ALANINE LIGASE"/>
    <property type="match status" value="1"/>
</dbReference>
<feature type="binding site" evidence="8">
    <location>
        <position position="58"/>
    </location>
    <ligand>
        <name>(R)-pantoate</name>
        <dbReference type="ChEBI" id="CHEBI:15980"/>
    </ligand>
</feature>
<dbReference type="Proteomes" id="UP000249799">
    <property type="component" value="Chromosome"/>
</dbReference>
<dbReference type="SUPFAM" id="SSF52374">
    <property type="entry name" value="Nucleotidylyl transferase"/>
    <property type="match status" value="1"/>
</dbReference>
<keyword evidence="4 8" id="KW-0566">Pantothenate biosynthesis</keyword>
<comment type="similarity">
    <text evidence="2 8">Belongs to the pantothenate synthetase family.</text>
</comment>
<reference evidence="9 10" key="1">
    <citation type="submission" date="2018-06" db="EMBL/GenBank/DDBJ databases">
        <title>Lujinxingia sediminis gen. nov. sp. nov., a new facultative anaerobic member of the class Deltaproteobacteria, and proposal of Lujinxingaceae fam. nov.</title>
        <authorList>
            <person name="Guo L.-Y."/>
            <person name="Li C.-M."/>
            <person name="Wang S."/>
            <person name="Du Z.-J."/>
        </authorList>
    </citation>
    <scope>NUCLEOTIDE SEQUENCE [LARGE SCALE GENOMIC DNA]</scope>
    <source>
        <strain evidence="9 10">FA350</strain>
    </source>
</reference>
<keyword evidence="3 8" id="KW-0436">Ligase</keyword>
<sequence>MKVIDSIAEFRKARRALPGTVAFVPTMGYLHPGHLALMERARREADHLAVSIFVNPTQFAPGSDLDAYPRDPEGDRKKCEDAGCDLLFMPTPEMMYAPDHATVVETEGLDQVLCGPSRPGHFRGVTTIVSKLFNIVAPDVAVFGQKDFQQLAIIRRMVRDLNFPIEIIDLPTVREADGLALSSRNKYLDAQERASATCLSRALAAAWHAYQGGERDAEKVLEVARNTLLESVSAQAIDYLECVDPLRLTRYEGDARQIPDAQGAVVAMAVQVGKARLIDNLRLDGELPEALG</sequence>
<feature type="binding site" evidence="8">
    <location>
        <position position="173"/>
    </location>
    <ligand>
        <name>ATP</name>
        <dbReference type="ChEBI" id="CHEBI:30616"/>
    </ligand>
</feature>
<evidence type="ECO:0000256" key="1">
    <source>
        <dbReference type="ARBA" id="ARBA00004990"/>
    </source>
</evidence>
<dbReference type="RefSeq" id="WP_111335867.1">
    <property type="nucleotide sequence ID" value="NZ_CP030032.1"/>
</dbReference>
<dbReference type="AlphaFoldDB" id="A0A2Z4FNA0"/>
<name>A0A2Z4FNA0_9DELT</name>
<feature type="binding site" evidence="8">
    <location>
        <begin position="144"/>
        <end position="147"/>
    </location>
    <ligand>
        <name>ATP</name>
        <dbReference type="ChEBI" id="CHEBI:30616"/>
    </ligand>
</feature>
<evidence type="ECO:0000256" key="5">
    <source>
        <dbReference type="ARBA" id="ARBA00022741"/>
    </source>
</evidence>
<feature type="binding site" evidence="8">
    <location>
        <position position="150"/>
    </location>
    <ligand>
        <name>(R)-pantoate</name>
        <dbReference type="ChEBI" id="CHEBI:15980"/>
    </ligand>
</feature>
<dbReference type="UniPathway" id="UPA00028">
    <property type="reaction ID" value="UER00005"/>
</dbReference>
<dbReference type="InterPro" id="IPR014729">
    <property type="entry name" value="Rossmann-like_a/b/a_fold"/>
</dbReference>
<dbReference type="EC" id="6.3.2.1" evidence="8"/>
<dbReference type="GO" id="GO:0005829">
    <property type="term" value="C:cytosol"/>
    <property type="evidence" value="ECO:0007669"/>
    <property type="project" value="TreeGrafter"/>
</dbReference>
<feature type="binding site" evidence="8">
    <location>
        <begin position="27"/>
        <end position="34"/>
    </location>
    <ligand>
        <name>ATP</name>
        <dbReference type="ChEBI" id="CHEBI:30616"/>
    </ligand>
</feature>
<keyword evidence="5 8" id="KW-0547">Nucleotide-binding</keyword>
<dbReference type="CDD" id="cd00560">
    <property type="entry name" value="PanC"/>
    <property type="match status" value="1"/>
</dbReference>
<comment type="catalytic activity">
    <reaction evidence="7 8">
        <text>(R)-pantoate + beta-alanine + ATP = (R)-pantothenate + AMP + diphosphate + H(+)</text>
        <dbReference type="Rhea" id="RHEA:10912"/>
        <dbReference type="ChEBI" id="CHEBI:15378"/>
        <dbReference type="ChEBI" id="CHEBI:15980"/>
        <dbReference type="ChEBI" id="CHEBI:29032"/>
        <dbReference type="ChEBI" id="CHEBI:30616"/>
        <dbReference type="ChEBI" id="CHEBI:33019"/>
        <dbReference type="ChEBI" id="CHEBI:57966"/>
        <dbReference type="ChEBI" id="CHEBI:456215"/>
        <dbReference type="EC" id="6.3.2.1"/>
    </reaction>
</comment>
<dbReference type="GO" id="GO:0004592">
    <property type="term" value="F:pantoate-beta-alanine ligase activity"/>
    <property type="evidence" value="ECO:0007669"/>
    <property type="project" value="UniProtKB-UniRule"/>
</dbReference>
<dbReference type="InterPro" id="IPR042176">
    <property type="entry name" value="Pantoate_ligase_C"/>
</dbReference>
<dbReference type="NCBIfam" id="TIGR00018">
    <property type="entry name" value="panC"/>
    <property type="match status" value="1"/>
</dbReference>
<dbReference type="PANTHER" id="PTHR21299">
    <property type="entry name" value="CYTIDYLATE KINASE/PANTOATE-BETA-ALANINE LIGASE"/>
    <property type="match status" value="1"/>
</dbReference>
<comment type="subcellular location">
    <subcellularLocation>
        <location evidence="8">Cytoplasm</location>
    </subcellularLocation>
</comment>
<protein>
    <recommendedName>
        <fullName evidence="8">Pantothenate synthetase</fullName>
        <shortName evidence="8">PS</shortName>
        <ecNumber evidence="8">6.3.2.1</ecNumber>
    </recommendedName>
    <alternativeName>
        <fullName evidence="8">Pantoate--beta-alanine ligase</fullName>
    </alternativeName>
    <alternativeName>
        <fullName evidence="8">Pantoate-activating enzyme</fullName>
    </alternativeName>
</protein>
<evidence type="ECO:0000313" key="10">
    <source>
        <dbReference type="Proteomes" id="UP000249799"/>
    </source>
</evidence>
<dbReference type="OrthoDB" id="9773087at2"/>
<evidence type="ECO:0000256" key="3">
    <source>
        <dbReference type="ARBA" id="ARBA00022598"/>
    </source>
</evidence>
<dbReference type="Gene3D" id="3.40.50.620">
    <property type="entry name" value="HUPs"/>
    <property type="match status" value="1"/>
</dbReference>
<feature type="binding site" evidence="8">
    <location>
        <begin position="181"/>
        <end position="184"/>
    </location>
    <ligand>
        <name>ATP</name>
        <dbReference type="ChEBI" id="CHEBI:30616"/>
    </ligand>
</feature>
<evidence type="ECO:0000256" key="2">
    <source>
        <dbReference type="ARBA" id="ARBA00009256"/>
    </source>
</evidence>
<keyword evidence="10" id="KW-1185">Reference proteome</keyword>
<comment type="pathway">
    <text evidence="1 8">Cofactor biosynthesis; (R)-pantothenate biosynthesis; (R)-pantothenate from (R)-pantoate and beta-alanine: step 1/1.</text>
</comment>
<comment type="function">
    <text evidence="8">Catalyzes the condensation of pantoate with beta-alanine in an ATP-dependent reaction via a pantoyl-adenylate intermediate.</text>
</comment>
<dbReference type="InterPro" id="IPR004821">
    <property type="entry name" value="Cyt_trans-like"/>
</dbReference>
<dbReference type="Gene3D" id="3.30.1300.10">
    <property type="entry name" value="Pantoate-beta-alanine ligase, C-terminal domain"/>
    <property type="match status" value="1"/>
</dbReference>
<feature type="binding site" evidence="8">
    <location>
        <position position="58"/>
    </location>
    <ligand>
        <name>beta-alanine</name>
        <dbReference type="ChEBI" id="CHEBI:57966"/>
    </ligand>
</feature>
<evidence type="ECO:0000256" key="8">
    <source>
        <dbReference type="HAMAP-Rule" id="MF_00158"/>
    </source>
</evidence>
<dbReference type="GO" id="GO:0005524">
    <property type="term" value="F:ATP binding"/>
    <property type="evidence" value="ECO:0007669"/>
    <property type="project" value="UniProtKB-KW"/>
</dbReference>
<accession>A0A2Z4FNA0</accession>
<dbReference type="HAMAP" id="MF_00158">
    <property type="entry name" value="PanC"/>
    <property type="match status" value="1"/>
</dbReference>
<dbReference type="GO" id="GO:0015940">
    <property type="term" value="P:pantothenate biosynthetic process"/>
    <property type="evidence" value="ECO:0007669"/>
    <property type="project" value="UniProtKB-UniRule"/>
</dbReference>
<keyword evidence="8" id="KW-0963">Cytoplasm</keyword>
<evidence type="ECO:0000256" key="6">
    <source>
        <dbReference type="ARBA" id="ARBA00022840"/>
    </source>
</evidence>
<organism evidence="9 10">
    <name type="scientific">Bradymonas sediminis</name>
    <dbReference type="NCBI Taxonomy" id="1548548"/>
    <lineage>
        <taxon>Bacteria</taxon>
        <taxon>Deltaproteobacteria</taxon>
        <taxon>Bradymonadales</taxon>
        <taxon>Bradymonadaceae</taxon>
        <taxon>Bradymonas</taxon>
    </lineage>
</organism>
<feature type="active site" description="Proton donor" evidence="8">
    <location>
        <position position="34"/>
    </location>
</feature>